<dbReference type="EMBL" id="FWXR01000012">
    <property type="protein sequence ID" value="SMC92395.1"/>
    <property type="molecule type" value="Genomic_DNA"/>
</dbReference>
<organism evidence="2 3">
    <name type="scientific">Fulvimarina manganoxydans</name>
    <dbReference type="NCBI Taxonomy" id="937218"/>
    <lineage>
        <taxon>Bacteria</taxon>
        <taxon>Pseudomonadati</taxon>
        <taxon>Pseudomonadota</taxon>
        <taxon>Alphaproteobacteria</taxon>
        <taxon>Hyphomicrobiales</taxon>
        <taxon>Aurantimonadaceae</taxon>
        <taxon>Fulvimarina</taxon>
    </lineage>
</organism>
<gene>
    <name evidence="2" type="ORF">SAMN06297251_112132</name>
</gene>
<dbReference type="Proteomes" id="UP000192656">
    <property type="component" value="Unassembled WGS sequence"/>
</dbReference>
<evidence type="ECO:0000313" key="2">
    <source>
        <dbReference type="EMBL" id="SMC92395.1"/>
    </source>
</evidence>
<feature type="chain" id="PRO_5013162134" description="Tat (Twin-arginine translocation) pathway signal sequence" evidence="1">
    <location>
        <begin position="27"/>
        <end position="121"/>
    </location>
</feature>
<dbReference type="InterPro" id="IPR006311">
    <property type="entry name" value="TAT_signal"/>
</dbReference>
<feature type="signal peptide" evidence="1">
    <location>
        <begin position="1"/>
        <end position="26"/>
    </location>
</feature>
<evidence type="ECO:0000313" key="3">
    <source>
        <dbReference type="Proteomes" id="UP000192656"/>
    </source>
</evidence>
<sequence length="121" mass="13225">MNRRNLLTGAGTVTLAAALPIPEAVAATLDPASAFVRRYLAAHAYVDGRHHETDEELHQDCAEFLDPVYEELIDAMPVPTTDAGLYDVIRPMNWQDMSMNPDGIEALAAAALTYIDGRVEK</sequence>
<dbReference type="AlphaFoldDB" id="A0A1W2D4D3"/>
<name>A0A1W2D4D3_9HYPH</name>
<dbReference type="PROSITE" id="PS51318">
    <property type="entry name" value="TAT"/>
    <property type="match status" value="1"/>
</dbReference>
<keyword evidence="3" id="KW-1185">Reference proteome</keyword>
<accession>A0A1W2D4D3</accession>
<proteinExistence type="predicted"/>
<protein>
    <recommendedName>
        <fullName evidence="4">Tat (Twin-arginine translocation) pathway signal sequence</fullName>
    </recommendedName>
</protein>
<evidence type="ECO:0008006" key="4">
    <source>
        <dbReference type="Google" id="ProtNLM"/>
    </source>
</evidence>
<keyword evidence="1" id="KW-0732">Signal</keyword>
<evidence type="ECO:0000256" key="1">
    <source>
        <dbReference type="SAM" id="SignalP"/>
    </source>
</evidence>
<dbReference type="RefSeq" id="WP_139798392.1">
    <property type="nucleotide sequence ID" value="NZ_FWXR01000012.1"/>
</dbReference>
<dbReference type="STRING" id="937218.SAMN06297251_112132"/>
<reference evidence="2 3" key="1">
    <citation type="submission" date="2017-04" db="EMBL/GenBank/DDBJ databases">
        <authorList>
            <person name="Afonso C.L."/>
            <person name="Miller P.J."/>
            <person name="Scott M.A."/>
            <person name="Spackman E."/>
            <person name="Goraichik I."/>
            <person name="Dimitrov K.M."/>
            <person name="Suarez D.L."/>
            <person name="Swayne D.E."/>
        </authorList>
    </citation>
    <scope>NUCLEOTIDE SEQUENCE [LARGE SCALE GENOMIC DNA]</scope>
    <source>
        <strain evidence="2 3">CGMCC 1.10972</strain>
    </source>
</reference>